<dbReference type="PANTHER" id="PTHR30466">
    <property type="entry name" value="FLAVIN REDUCTASE"/>
    <property type="match status" value="1"/>
</dbReference>
<proteinExistence type="inferred from homology"/>
<reference evidence="4 5" key="1">
    <citation type="submission" date="2014-10" db="EMBL/GenBank/DDBJ databases">
        <title>Genome sequence of Micropolyspora internatus JCM3315.</title>
        <authorList>
            <person name="Shin S.-K."/>
            <person name="Yi H."/>
        </authorList>
    </citation>
    <scope>NUCLEOTIDE SEQUENCE [LARGE SCALE GENOMIC DNA]</scope>
    <source>
        <strain evidence="4 5">JCM 3315</strain>
    </source>
</reference>
<dbReference type="InterPro" id="IPR002563">
    <property type="entry name" value="Flavin_Rdtase-like_dom"/>
</dbReference>
<dbReference type="InterPro" id="IPR050268">
    <property type="entry name" value="NADH-dep_flavin_reductase"/>
</dbReference>
<dbReference type="OrthoDB" id="9792858at2"/>
<dbReference type="EMBL" id="JRZE01000006">
    <property type="protein sequence ID" value="KHF43092.1"/>
    <property type="molecule type" value="Genomic_DNA"/>
</dbReference>
<evidence type="ECO:0000256" key="1">
    <source>
        <dbReference type="ARBA" id="ARBA00008898"/>
    </source>
</evidence>
<dbReference type="InterPro" id="IPR012349">
    <property type="entry name" value="Split_barrel_FMN-bd"/>
</dbReference>
<evidence type="ECO:0000256" key="2">
    <source>
        <dbReference type="ARBA" id="ARBA00023002"/>
    </source>
</evidence>
<accession>A0A837D6L2</accession>
<dbReference type="SMART" id="SM00903">
    <property type="entry name" value="Flavin_Reduct"/>
    <property type="match status" value="1"/>
</dbReference>
<gene>
    <name evidence="4" type="ORF">MINT15_32940</name>
</gene>
<dbReference type="GO" id="GO:0042602">
    <property type="term" value="F:riboflavin reductase (NADPH) activity"/>
    <property type="evidence" value="ECO:0007669"/>
    <property type="project" value="TreeGrafter"/>
</dbReference>
<evidence type="ECO:0000313" key="4">
    <source>
        <dbReference type="EMBL" id="KHF43092.1"/>
    </source>
</evidence>
<dbReference type="AlphaFoldDB" id="A0A837D6L2"/>
<sequence length="165" mass="17895">MVLTSYGSTDVDELKRTYSCFPSGVTALCALRDGVPIGMSASAFTFVSLAPPMASVCVRKESTTWPLLQDRLRLGVSILSAEHEIVCRALAAKGVDRFANVDWEHSDSGAVFISGSSAWLECDIARIVEAGDHHLVLLTILAQSSSPDTEPLVFHRSRFRRLLAA</sequence>
<evidence type="ECO:0000313" key="5">
    <source>
        <dbReference type="Proteomes" id="UP000030848"/>
    </source>
</evidence>
<dbReference type="SUPFAM" id="SSF50475">
    <property type="entry name" value="FMN-binding split barrel"/>
    <property type="match status" value="1"/>
</dbReference>
<protein>
    <submittedName>
        <fullName evidence="4">Flavin reductase</fullName>
    </submittedName>
</protein>
<dbReference type="Pfam" id="PF01613">
    <property type="entry name" value="Flavin_Reduct"/>
    <property type="match status" value="1"/>
</dbReference>
<dbReference type="RefSeq" id="WP_037312098.1">
    <property type="nucleotide sequence ID" value="NZ_CALJZO010000119.1"/>
</dbReference>
<dbReference type="PANTHER" id="PTHR30466:SF11">
    <property type="entry name" value="FLAVIN-DEPENDENT MONOOXYGENASE, REDUCTASE SUBUNIT HSAB"/>
    <property type="match status" value="1"/>
</dbReference>
<dbReference type="GO" id="GO:0010181">
    <property type="term" value="F:FMN binding"/>
    <property type="evidence" value="ECO:0007669"/>
    <property type="project" value="InterPro"/>
</dbReference>
<dbReference type="Gene3D" id="2.30.110.10">
    <property type="entry name" value="Electron Transport, Fmn-binding Protein, Chain A"/>
    <property type="match status" value="1"/>
</dbReference>
<dbReference type="Proteomes" id="UP000030848">
    <property type="component" value="Unassembled WGS sequence"/>
</dbReference>
<feature type="domain" description="Flavin reductase like" evidence="3">
    <location>
        <begin position="18"/>
        <end position="161"/>
    </location>
</feature>
<comment type="caution">
    <text evidence="4">The sequence shown here is derived from an EMBL/GenBank/DDBJ whole genome shotgun (WGS) entry which is preliminary data.</text>
</comment>
<comment type="similarity">
    <text evidence="1">Belongs to the non-flavoprotein flavin reductase family.</text>
</comment>
<keyword evidence="2" id="KW-0560">Oxidoreductase</keyword>
<name>A0A837D6L2_9PSEU</name>
<organism evidence="4 5">
    <name type="scientific">Saccharomonospora viridis</name>
    <dbReference type="NCBI Taxonomy" id="1852"/>
    <lineage>
        <taxon>Bacteria</taxon>
        <taxon>Bacillati</taxon>
        <taxon>Actinomycetota</taxon>
        <taxon>Actinomycetes</taxon>
        <taxon>Pseudonocardiales</taxon>
        <taxon>Pseudonocardiaceae</taxon>
        <taxon>Saccharomonospora</taxon>
    </lineage>
</organism>
<evidence type="ECO:0000259" key="3">
    <source>
        <dbReference type="SMART" id="SM00903"/>
    </source>
</evidence>